<protein>
    <submittedName>
        <fullName evidence="2">Uncharacterized protein</fullName>
    </submittedName>
</protein>
<accession>A0A8T2ZTB2</accession>
<name>A0A8T2ZTB2_POPDE</name>
<sequence>MAKSKKKSSKLRSAQCDYEFCSSRPSSSTGHRTLSCSVSPRGQHSSGPSRSISPPSAPSRTHITLGDVAQSNCEARVRTKHRKRGFQSPHPAAPPSSSSKSYVIPSTSLVSIRPRCGLPAKSGSLNSRCGAGNPNTGLMVGTARSSIPPLEGTPFSGSP</sequence>
<dbReference type="EMBL" id="JACEGQ020000001">
    <property type="protein sequence ID" value="KAH8520559.1"/>
    <property type="molecule type" value="Genomic_DNA"/>
</dbReference>
<organism evidence="2 3">
    <name type="scientific">Populus deltoides</name>
    <name type="common">Eastern poplar</name>
    <name type="synonym">Eastern cottonwood</name>
    <dbReference type="NCBI Taxonomy" id="3696"/>
    <lineage>
        <taxon>Eukaryota</taxon>
        <taxon>Viridiplantae</taxon>
        <taxon>Streptophyta</taxon>
        <taxon>Embryophyta</taxon>
        <taxon>Tracheophyta</taxon>
        <taxon>Spermatophyta</taxon>
        <taxon>Magnoliopsida</taxon>
        <taxon>eudicotyledons</taxon>
        <taxon>Gunneridae</taxon>
        <taxon>Pentapetalae</taxon>
        <taxon>rosids</taxon>
        <taxon>fabids</taxon>
        <taxon>Malpighiales</taxon>
        <taxon>Salicaceae</taxon>
        <taxon>Saliceae</taxon>
        <taxon>Populus</taxon>
    </lineage>
</organism>
<dbReference type="AlphaFoldDB" id="A0A8T2ZTB2"/>
<feature type="region of interest" description="Disordered" evidence="1">
    <location>
        <begin position="20"/>
        <end position="104"/>
    </location>
</feature>
<feature type="compositionally biased region" description="Low complexity" evidence="1">
    <location>
        <begin position="45"/>
        <end position="54"/>
    </location>
</feature>
<proteinExistence type="predicted"/>
<evidence type="ECO:0000313" key="2">
    <source>
        <dbReference type="EMBL" id="KAH8520559.1"/>
    </source>
</evidence>
<gene>
    <name evidence="2" type="ORF">H0E87_001849</name>
</gene>
<feature type="region of interest" description="Disordered" evidence="1">
    <location>
        <begin position="121"/>
        <end position="159"/>
    </location>
</feature>
<feature type="compositionally biased region" description="Low complexity" evidence="1">
    <location>
        <begin position="95"/>
        <end position="104"/>
    </location>
</feature>
<keyword evidence="3" id="KW-1185">Reference proteome</keyword>
<evidence type="ECO:0000256" key="1">
    <source>
        <dbReference type="SAM" id="MobiDB-lite"/>
    </source>
</evidence>
<feature type="non-terminal residue" evidence="2">
    <location>
        <position position="159"/>
    </location>
</feature>
<reference evidence="2" key="1">
    <citation type="journal article" date="2021" name="J. Hered.">
        <title>Genome Assembly of Salicaceae Populus deltoides (Eastern Cottonwood) I-69 Based on Nanopore Sequencing and Hi-C Technologies.</title>
        <authorList>
            <person name="Bai S."/>
            <person name="Wu H."/>
            <person name="Zhang J."/>
            <person name="Pan Z."/>
            <person name="Zhao W."/>
            <person name="Li Z."/>
            <person name="Tong C."/>
        </authorList>
    </citation>
    <scope>NUCLEOTIDE SEQUENCE</scope>
    <source>
        <tissue evidence="2">Leaf</tissue>
    </source>
</reference>
<comment type="caution">
    <text evidence="2">The sequence shown here is derived from an EMBL/GenBank/DDBJ whole genome shotgun (WGS) entry which is preliminary data.</text>
</comment>
<feature type="compositionally biased region" description="Polar residues" evidence="1">
    <location>
        <begin position="23"/>
        <end position="44"/>
    </location>
</feature>
<evidence type="ECO:0000313" key="3">
    <source>
        <dbReference type="Proteomes" id="UP000807159"/>
    </source>
</evidence>
<dbReference type="Proteomes" id="UP000807159">
    <property type="component" value="Chromosome 1"/>
</dbReference>